<feature type="binding site" description="axial binding residue" evidence="11">
    <location>
        <position position="483"/>
    </location>
    <ligand>
        <name>heme</name>
        <dbReference type="ChEBI" id="CHEBI:30413"/>
    </ligand>
    <ligandPart>
        <name>Fe</name>
        <dbReference type="ChEBI" id="CHEBI:18248"/>
    </ligandPart>
</feature>
<name>A0A3B6PSX2_WHEAT</name>
<dbReference type="PANTHER" id="PTHR24282">
    <property type="entry name" value="CYTOCHROME P450 FAMILY MEMBER"/>
    <property type="match status" value="1"/>
</dbReference>
<dbReference type="GeneID" id="123135170"/>
<evidence type="ECO:0000256" key="9">
    <source>
        <dbReference type="ARBA" id="ARBA00023033"/>
    </source>
</evidence>
<evidence type="ECO:0000313" key="14">
    <source>
        <dbReference type="Proteomes" id="UP000019116"/>
    </source>
</evidence>
<keyword evidence="3 11" id="KW-0349">Heme</keyword>
<dbReference type="GO" id="GO:0020037">
    <property type="term" value="F:heme binding"/>
    <property type="evidence" value="ECO:0007669"/>
    <property type="project" value="InterPro"/>
</dbReference>
<dbReference type="InterPro" id="IPR002401">
    <property type="entry name" value="Cyt_P450_E_grp-I"/>
</dbReference>
<dbReference type="GO" id="GO:0016020">
    <property type="term" value="C:membrane"/>
    <property type="evidence" value="ECO:0007669"/>
    <property type="project" value="UniProtKB-SubCell"/>
</dbReference>
<dbReference type="STRING" id="4565.A0A3B6PSX2"/>
<evidence type="ECO:0000256" key="4">
    <source>
        <dbReference type="ARBA" id="ARBA00022692"/>
    </source>
</evidence>
<keyword evidence="7 12" id="KW-0560">Oxidoreductase</keyword>
<dbReference type="Gene3D" id="1.10.630.10">
    <property type="entry name" value="Cytochrome P450"/>
    <property type="match status" value="1"/>
</dbReference>
<dbReference type="Gramene" id="TraesCS6B02G448800.1">
    <property type="protein sequence ID" value="TraesCS6B02G448800.1"/>
    <property type="gene ID" value="TraesCS6B02G448800"/>
</dbReference>
<evidence type="ECO:0000256" key="5">
    <source>
        <dbReference type="ARBA" id="ARBA00022723"/>
    </source>
</evidence>
<gene>
    <name evidence="13" type="primary">LOC123135170</name>
</gene>
<dbReference type="RefSeq" id="XP_044410194.1">
    <property type="nucleotide sequence ID" value="XM_044554259.1"/>
</dbReference>
<dbReference type="PRINTS" id="PR00463">
    <property type="entry name" value="EP450I"/>
</dbReference>
<proteinExistence type="inferred from homology"/>
<evidence type="ECO:0000256" key="12">
    <source>
        <dbReference type="RuleBase" id="RU000461"/>
    </source>
</evidence>
<dbReference type="KEGG" id="taes:123135170"/>
<dbReference type="SUPFAM" id="SSF48264">
    <property type="entry name" value="Cytochrome P450"/>
    <property type="match status" value="1"/>
</dbReference>
<keyword evidence="4" id="KW-0812">Transmembrane</keyword>
<keyword evidence="5 11" id="KW-0479">Metal-binding</keyword>
<dbReference type="GO" id="GO:0006629">
    <property type="term" value="P:lipid metabolic process"/>
    <property type="evidence" value="ECO:0007669"/>
    <property type="project" value="UniProtKB-ARBA"/>
</dbReference>
<protein>
    <recommendedName>
        <fullName evidence="15">Cytochrome P450</fullName>
    </recommendedName>
</protein>
<dbReference type="EnsemblPlants" id="TraesCS6B02G448800.1">
    <property type="protein sequence ID" value="TraesCS6B02G448800.1"/>
    <property type="gene ID" value="TraesCS6B02G448800"/>
</dbReference>
<evidence type="ECO:0000256" key="3">
    <source>
        <dbReference type="ARBA" id="ARBA00022617"/>
    </source>
</evidence>
<dbReference type="OrthoDB" id="1470350at2759"/>
<reference evidence="13" key="2">
    <citation type="submission" date="2018-10" db="UniProtKB">
        <authorList>
            <consortium name="EnsemblPlants"/>
        </authorList>
    </citation>
    <scope>IDENTIFICATION</scope>
</reference>
<reference evidence="13" key="1">
    <citation type="submission" date="2018-08" db="EMBL/GenBank/DDBJ databases">
        <authorList>
            <person name="Rossello M."/>
        </authorList>
    </citation>
    <scope>NUCLEOTIDE SEQUENCE [LARGE SCALE GENOMIC DNA]</scope>
    <source>
        <strain evidence="13">cv. Chinese Spring</strain>
    </source>
</reference>
<evidence type="ECO:0000256" key="10">
    <source>
        <dbReference type="ARBA" id="ARBA00023136"/>
    </source>
</evidence>
<keyword evidence="14" id="KW-1185">Reference proteome</keyword>
<dbReference type="Proteomes" id="UP000019116">
    <property type="component" value="Chromosome 6B"/>
</dbReference>
<dbReference type="GO" id="GO:0005506">
    <property type="term" value="F:iron ion binding"/>
    <property type="evidence" value="ECO:0007669"/>
    <property type="project" value="InterPro"/>
</dbReference>
<dbReference type="InterPro" id="IPR050665">
    <property type="entry name" value="Cytochrome_P450_Monooxygen"/>
</dbReference>
<keyword evidence="8 11" id="KW-0408">Iron</keyword>
<comment type="similarity">
    <text evidence="2 12">Belongs to the cytochrome P450 family.</text>
</comment>
<evidence type="ECO:0000256" key="2">
    <source>
        <dbReference type="ARBA" id="ARBA00010617"/>
    </source>
</evidence>
<dbReference type="Pfam" id="PF00067">
    <property type="entry name" value="p450"/>
    <property type="match status" value="1"/>
</dbReference>
<organism evidence="13">
    <name type="scientific">Triticum aestivum</name>
    <name type="common">Wheat</name>
    <dbReference type="NCBI Taxonomy" id="4565"/>
    <lineage>
        <taxon>Eukaryota</taxon>
        <taxon>Viridiplantae</taxon>
        <taxon>Streptophyta</taxon>
        <taxon>Embryophyta</taxon>
        <taxon>Tracheophyta</taxon>
        <taxon>Spermatophyta</taxon>
        <taxon>Magnoliopsida</taxon>
        <taxon>Liliopsida</taxon>
        <taxon>Poales</taxon>
        <taxon>Poaceae</taxon>
        <taxon>BOP clade</taxon>
        <taxon>Pooideae</taxon>
        <taxon>Triticodae</taxon>
        <taxon>Triticeae</taxon>
        <taxon>Triticinae</taxon>
        <taxon>Triticum</taxon>
    </lineage>
</organism>
<evidence type="ECO:0008006" key="15">
    <source>
        <dbReference type="Google" id="ProtNLM"/>
    </source>
</evidence>
<dbReference type="SMR" id="A0A3B6PSX2"/>
<evidence type="ECO:0000256" key="6">
    <source>
        <dbReference type="ARBA" id="ARBA00022989"/>
    </source>
</evidence>
<sequence>MELAAALLAAAHGGVAAAAVLALATFLYFLHAAWLAPSATRRRLRRSGFGGPPPSFPLGNLPEIAASLAENSGTLTAGAGVTSDIHGAVFPYFARWRGAFGKVFVYWLGAEPFLYVADPEFLKSATAGAMGRLWGKPDVFRRDRMPMFGRGLVMAEGDDWARHRHIIAPAFSATNLNDMIGVMEETTAKMLGDWSEAVAAAGRSAGAVVDVERGVVRNAAEIIARASFGIGDEGGARVFEKLQAMQAMLFRSNRLVGVPLARLLHLRKTYDAWKLGREIDALLLDIIDSRRGRQHDAGGQEKKNKDLLSLLLAGNDEAGEAAGKKRLMTSRELVDECKTFFFGGHETTALAVSWTLLMLAAHPEWQRALRDELREVTADGPLDAAALSRLTKMGWVLSEVLRLYPPSPNVQRQALHDVAVDGAGRTIPRGTNMWVDVVAMHHDEALWGPRANEFRPERFAAGAQGGCRHRMGYLPFGFGGRICVGRNLTGMEYRVVVAMVLRRFELAVAPEYRHAPRVMLSLRPSDGIQLLLTPLQQHTK</sequence>
<dbReference type="GO" id="GO:0016705">
    <property type="term" value="F:oxidoreductase activity, acting on paired donors, with incorporation or reduction of molecular oxygen"/>
    <property type="evidence" value="ECO:0007669"/>
    <property type="project" value="InterPro"/>
</dbReference>
<keyword evidence="6" id="KW-1133">Transmembrane helix</keyword>
<dbReference type="Gramene" id="TraesCS6B03G1247100.1">
    <property type="protein sequence ID" value="TraesCS6B03G1247100.1.CDS"/>
    <property type="gene ID" value="TraesCS6B03G1247100"/>
</dbReference>
<dbReference type="PANTHER" id="PTHR24282:SF15">
    <property type="entry name" value="CYTOCHROME P450, FAMILY 715, SUBFAMILY A, POLYPEPTIDE 1"/>
    <property type="match status" value="1"/>
</dbReference>
<comment type="cofactor">
    <cofactor evidence="11">
        <name>heme</name>
        <dbReference type="ChEBI" id="CHEBI:30413"/>
    </cofactor>
</comment>
<evidence type="ECO:0000256" key="7">
    <source>
        <dbReference type="ARBA" id="ARBA00023002"/>
    </source>
</evidence>
<evidence type="ECO:0000256" key="11">
    <source>
        <dbReference type="PIRSR" id="PIRSR602401-1"/>
    </source>
</evidence>
<evidence type="ECO:0000256" key="1">
    <source>
        <dbReference type="ARBA" id="ARBA00004370"/>
    </source>
</evidence>
<dbReference type="InterPro" id="IPR017972">
    <property type="entry name" value="Cyt_P450_CS"/>
</dbReference>
<comment type="subcellular location">
    <subcellularLocation>
        <location evidence="1">Membrane</location>
    </subcellularLocation>
</comment>
<dbReference type="InterPro" id="IPR036396">
    <property type="entry name" value="Cyt_P450_sf"/>
</dbReference>
<keyword evidence="10" id="KW-0472">Membrane</keyword>
<keyword evidence="9 12" id="KW-0503">Monooxygenase</keyword>
<dbReference type="PRINTS" id="PR00385">
    <property type="entry name" value="P450"/>
</dbReference>
<dbReference type="OMA" id="MVPYTYL"/>
<dbReference type="GO" id="GO:0004497">
    <property type="term" value="F:monooxygenase activity"/>
    <property type="evidence" value="ECO:0000318"/>
    <property type="project" value="GO_Central"/>
</dbReference>
<dbReference type="PROSITE" id="PS00086">
    <property type="entry name" value="CYTOCHROME_P450"/>
    <property type="match status" value="1"/>
</dbReference>
<dbReference type="Gramene" id="TraesSTA6B03G03622890.1">
    <property type="protein sequence ID" value="TraesSTA6B03G03622890.1"/>
    <property type="gene ID" value="TraesSTA6B03G03622890"/>
</dbReference>
<dbReference type="InterPro" id="IPR001128">
    <property type="entry name" value="Cyt_P450"/>
</dbReference>
<dbReference type="AlphaFoldDB" id="A0A3B6PSX2"/>
<evidence type="ECO:0000313" key="13">
    <source>
        <dbReference type="EnsemblPlants" id="TraesCS6B02G448800.1"/>
    </source>
</evidence>
<accession>A0A3B6PSX2</accession>
<evidence type="ECO:0000256" key="8">
    <source>
        <dbReference type="ARBA" id="ARBA00023004"/>
    </source>
</evidence>